<reference evidence="3" key="1">
    <citation type="journal article" date="2012" name="Nat. Biotechnol.">
        <title>Reference genome sequence of the model plant Setaria.</title>
        <authorList>
            <person name="Bennetzen J.L."/>
            <person name="Schmutz J."/>
            <person name="Wang H."/>
            <person name="Percifield R."/>
            <person name="Hawkins J."/>
            <person name="Pontaroli A.C."/>
            <person name="Estep M."/>
            <person name="Feng L."/>
            <person name="Vaughn J.N."/>
            <person name="Grimwood J."/>
            <person name="Jenkins J."/>
            <person name="Barry K."/>
            <person name="Lindquist E."/>
            <person name="Hellsten U."/>
            <person name="Deshpande S."/>
            <person name="Wang X."/>
            <person name="Wu X."/>
            <person name="Mitros T."/>
            <person name="Triplett J."/>
            <person name="Yang X."/>
            <person name="Ye C.Y."/>
            <person name="Mauro-Herrera M."/>
            <person name="Wang L."/>
            <person name="Li P."/>
            <person name="Sharma M."/>
            <person name="Sharma R."/>
            <person name="Ronald P.C."/>
            <person name="Panaud O."/>
            <person name="Kellogg E.A."/>
            <person name="Brutnell T.P."/>
            <person name="Doust A.N."/>
            <person name="Tuskan G.A."/>
            <person name="Rokhsar D."/>
            <person name="Devos K.M."/>
        </authorList>
    </citation>
    <scope>NUCLEOTIDE SEQUENCE [LARGE SCALE GENOMIC DNA]</scope>
    <source>
        <strain evidence="3">cv. Yugu1</strain>
    </source>
</reference>
<feature type="region of interest" description="Disordered" evidence="1">
    <location>
        <begin position="87"/>
        <end position="126"/>
    </location>
</feature>
<feature type="region of interest" description="Disordered" evidence="1">
    <location>
        <begin position="146"/>
        <end position="236"/>
    </location>
</feature>
<dbReference type="Gramene" id="KQK89874">
    <property type="protein sequence ID" value="KQK89874"/>
    <property type="gene ID" value="SETIT_040090mg"/>
</dbReference>
<dbReference type="Proteomes" id="UP000004995">
    <property type="component" value="Unassembled WGS sequence"/>
</dbReference>
<proteinExistence type="predicted"/>
<sequence length="260" mass="27475">NRAAGCRDRVTFKVGARAPHCLLPSVILGVSSQRRPTGARPRIAAAAWGVIRAAALSRAESLVPSRGFVSARHPFSPHVLASFPVEEASKGPEAHAPAWRRLTPRPKPTRGREGEEPLPLADPGARAQLPARVSSLLRRVCATSAPTLSGPFRYPPPPTNHRRVASFPPPARPDSPRLASPSRQKKPGCSRHPKPQPPPLRPPTPRRRPRSARTPHSLASPPPPALPPLCGEGSCEGGPHFLGGTAGGGIVPHCGAARLV</sequence>
<evidence type="ECO:0000313" key="3">
    <source>
        <dbReference type="Proteomes" id="UP000004995"/>
    </source>
</evidence>
<evidence type="ECO:0000256" key="1">
    <source>
        <dbReference type="SAM" id="MobiDB-lite"/>
    </source>
</evidence>
<feature type="compositionally biased region" description="Basic residues" evidence="1">
    <location>
        <begin position="204"/>
        <end position="213"/>
    </location>
</feature>
<keyword evidence="3" id="KW-1185">Reference proteome</keyword>
<reference evidence="2" key="2">
    <citation type="submission" date="2018-08" db="UniProtKB">
        <authorList>
            <consortium name="EnsemblPlants"/>
        </authorList>
    </citation>
    <scope>IDENTIFICATION</scope>
    <source>
        <strain evidence="2">Yugu1</strain>
    </source>
</reference>
<dbReference type="AlphaFoldDB" id="A0A0Q3UVS1"/>
<organism evidence="2 3">
    <name type="scientific">Setaria italica</name>
    <name type="common">Foxtail millet</name>
    <name type="synonym">Panicum italicum</name>
    <dbReference type="NCBI Taxonomy" id="4555"/>
    <lineage>
        <taxon>Eukaryota</taxon>
        <taxon>Viridiplantae</taxon>
        <taxon>Streptophyta</taxon>
        <taxon>Embryophyta</taxon>
        <taxon>Tracheophyta</taxon>
        <taxon>Spermatophyta</taxon>
        <taxon>Magnoliopsida</taxon>
        <taxon>Liliopsida</taxon>
        <taxon>Poales</taxon>
        <taxon>Poaceae</taxon>
        <taxon>PACMAD clade</taxon>
        <taxon>Panicoideae</taxon>
        <taxon>Panicodae</taxon>
        <taxon>Paniceae</taxon>
        <taxon>Cenchrinae</taxon>
        <taxon>Setaria</taxon>
    </lineage>
</organism>
<evidence type="ECO:0000313" key="2">
    <source>
        <dbReference type="EnsemblPlants" id="KQK89874"/>
    </source>
</evidence>
<dbReference type="InParanoid" id="A0A0Q3UVS1"/>
<dbReference type="ExpressionAtlas" id="A0A0Q3UVS1">
    <property type="expression patterns" value="baseline"/>
</dbReference>
<dbReference type="eggNOG" id="KOG0034">
    <property type="taxonomic scope" value="Eukaryota"/>
</dbReference>
<protein>
    <submittedName>
        <fullName evidence="2">Uncharacterized protein</fullName>
    </submittedName>
</protein>
<dbReference type="EMBL" id="AGNK02005821">
    <property type="status" value="NOT_ANNOTATED_CDS"/>
    <property type="molecule type" value="Genomic_DNA"/>
</dbReference>
<name>A0A0Q3UVS1_SETIT</name>
<dbReference type="EnsemblPlants" id="KQK89874">
    <property type="protein sequence ID" value="KQK89874"/>
    <property type="gene ID" value="SETIT_040090mg"/>
</dbReference>
<accession>A0A0Q3UVS1</accession>
<feature type="compositionally biased region" description="Basic residues" evidence="1">
    <location>
        <begin position="183"/>
        <end position="194"/>
    </location>
</feature>